<feature type="compositionally biased region" description="Low complexity" evidence="2">
    <location>
        <begin position="645"/>
        <end position="657"/>
    </location>
</feature>
<feature type="compositionally biased region" description="Low complexity" evidence="2">
    <location>
        <begin position="86"/>
        <end position="101"/>
    </location>
</feature>
<evidence type="ECO:0000259" key="3">
    <source>
        <dbReference type="Pfam" id="PF00439"/>
    </source>
</evidence>
<proteinExistence type="predicted"/>
<dbReference type="Gene3D" id="1.20.920.10">
    <property type="entry name" value="Bromodomain-like"/>
    <property type="match status" value="1"/>
</dbReference>
<sequence>MEQPIPLPTESAPSSGAEATSSASAPAAGSSVHTEGSTALASPEDASTVPSSFSAPAVAGTFSPEATSSAASCTGDSQTAPDSSVAPALPRSSLPPLAARSSTAVRLDGAVHGFDCTRGELFLTEAEARAIEEQFIAEWAKKASEIDGGKASRPQWRLQPIAAEAARGQGGGKRSRKGAGTSSRRGFSALSGLLESAGLKLEPTELSASGRPQRSSRSATAASVGPSSASAPADSSSHSASHSSPVSQEASKRGSLKEQSWVPSPWVCWMHEVLVELCKQPVCLPFFPRVSPKDAHYPELARKVFPATPITLESVLDRLERNEYTCTEEVFNDVYTVFLCAFRYYEPGNQYWMMAQEASIVFQSLTQNKPLLSCDFDAFVAGTANSAGASIGPAMAGAAGSHSTIKQNASRVERKARGRDGKSAKGSKGRTTGLNSGGPSTELGNVYRGARAGAPVLPPGSGLPPASGLVTPEEREAFQQILGQLDMEVHLEVKTELEGQPHVPYLFLQLYSVFKDRAMWLSFGTGEVELDDASTAPEVFREMVAWCRGRLAEKQQRQATSHGLPHAPNVLSPSSHSAPSMHSHSGVARPPQTMMMQGAGAYMGMSQPVGNEPHGVTHPTATKRPAVSTEAGNLLPSPPTKKQRASVADSASSSSSDDGSDDDY</sequence>
<feature type="compositionally biased region" description="Low complexity" evidence="2">
    <location>
        <begin position="9"/>
        <end position="31"/>
    </location>
</feature>
<feature type="compositionally biased region" description="Polar residues" evidence="2">
    <location>
        <begin position="206"/>
        <end position="217"/>
    </location>
</feature>
<feature type="region of interest" description="Disordered" evidence="2">
    <location>
        <begin position="1"/>
        <end position="101"/>
    </location>
</feature>
<reference evidence="4" key="1">
    <citation type="journal article" date="2015" name="PLoS ONE">
        <title>Comprehensive Evaluation of Toxoplasma gondii VEG and Neospora caninum LIV Genomes with Tachyzoite Stage Transcriptome and Proteome Defines Novel Transcript Features.</title>
        <authorList>
            <person name="Ramaprasad A."/>
            <person name="Mourier T."/>
            <person name="Naeem R."/>
            <person name="Malas T.B."/>
            <person name="Moussa E."/>
            <person name="Panigrahi A."/>
            <person name="Vermont S.J."/>
            <person name="Otto T.D."/>
            <person name="Wastling J."/>
            <person name="Pain A."/>
        </authorList>
    </citation>
    <scope>NUCLEOTIDE SEQUENCE</scope>
    <source>
        <strain evidence="4">VEG</strain>
    </source>
</reference>
<feature type="compositionally biased region" description="Low complexity" evidence="2">
    <location>
        <begin position="218"/>
        <end position="249"/>
    </location>
</feature>
<dbReference type="InterPro" id="IPR052442">
    <property type="entry name" value="Env_Response_Regulator"/>
</dbReference>
<protein>
    <recommendedName>
        <fullName evidence="3">Bromo domain-containing protein</fullName>
    </recommendedName>
</protein>
<dbReference type="EMBL" id="LN714497">
    <property type="protein sequence ID" value="CEL74065.1"/>
    <property type="molecule type" value="Genomic_DNA"/>
</dbReference>
<dbReference type="CDD" id="cd04369">
    <property type="entry name" value="Bromodomain"/>
    <property type="match status" value="1"/>
</dbReference>
<dbReference type="InterPro" id="IPR001487">
    <property type="entry name" value="Bromodomain"/>
</dbReference>
<gene>
    <name evidence="4" type="ORF">BN1205_049090</name>
</gene>
<feature type="compositionally biased region" description="Polar residues" evidence="2">
    <location>
        <begin position="401"/>
        <end position="410"/>
    </location>
</feature>
<feature type="compositionally biased region" description="Basic and acidic residues" evidence="2">
    <location>
        <begin position="411"/>
        <end position="423"/>
    </location>
</feature>
<dbReference type="InterPro" id="IPR036427">
    <property type="entry name" value="Bromodomain-like_sf"/>
</dbReference>
<evidence type="ECO:0000256" key="1">
    <source>
        <dbReference type="ARBA" id="ARBA00023117"/>
    </source>
</evidence>
<keyword evidence="1" id="KW-0103">Bromodomain</keyword>
<feature type="region of interest" description="Disordered" evidence="2">
    <location>
        <begin position="201"/>
        <end position="254"/>
    </location>
</feature>
<evidence type="ECO:0000256" key="2">
    <source>
        <dbReference type="SAM" id="MobiDB-lite"/>
    </source>
</evidence>
<organism evidence="4">
    <name type="scientific">Toxoplasma gondii (strain ATCC 50861 / VEG)</name>
    <dbReference type="NCBI Taxonomy" id="432359"/>
    <lineage>
        <taxon>Eukaryota</taxon>
        <taxon>Sar</taxon>
        <taxon>Alveolata</taxon>
        <taxon>Apicomplexa</taxon>
        <taxon>Conoidasida</taxon>
        <taxon>Coccidia</taxon>
        <taxon>Eucoccidiorida</taxon>
        <taxon>Eimeriorina</taxon>
        <taxon>Sarcocystidae</taxon>
        <taxon>Toxoplasma</taxon>
    </lineage>
</organism>
<dbReference type="PANTHER" id="PTHR46136">
    <property type="entry name" value="TRANSCRIPTION FACTOR GTE8"/>
    <property type="match status" value="1"/>
</dbReference>
<feature type="compositionally biased region" description="Polar residues" evidence="2">
    <location>
        <begin position="64"/>
        <end position="82"/>
    </location>
</feature>
<evidence type="ECO:0000313" key="4">
    <source>
        <dbReference type="EMBL" id="CEL74065.1"/>
    </source>
</evidence>
<feature type="compositionally biased region" description="Low complexity" evidence="2">
    <location>
        <begin position="572"/>
        <end position="585"/>
    </location>
</feature>
<accession>A0A0F7V1R2</accession>
<name>A0A0F7V1R2_TOXGV</name>
<dbReference type="Pfam" id="PF00439">
    <property type="entry name" value="Bromodomain"/>
    <property type="match status" value="1"/>
</dbReference>
<feature type="compositionally biased region" description="Low complexity" evidence="2">
    <location>
        <begin position="594"/>
        <end position="605"/>
    </location>
</feature>
<feature type="region of interest" description="Disordered" evidence="2">
    <location>
        <begin position="396"/>
        <end position="445"/>
    </location>
</feature>
<feature type="domain" description="Bromo" evidence="3">
    <location>
        <begin position="272"/>
        <end position="357"/>
    </location>
</feature>
<feature type="compositionally biased region" description="Polar residues" evidence="2">
    <location>
        <begin position="429"/>
        <end position="443"/>
    </location>
</feature>
<dbReference type="SUPFAM" id="SSF47370">
    <property type="entry name" value="Bromodomain"/>
    <property type="match status" value="1"/>
</dbReference>
<feature type="region of interest" description="Disordered" evidence="2">
    <location>
        <begin position="144"/>
        <end position="185"/>
    </location>
</feature>
<dbReference type="PANTHER" id="PTHR46136:SF1">
    <property type="entry name" value="TRANSCRIPTION FACTOR GTE11-RELATED"/>
    <property type="match status" value="1"/>
</dbReference>
<feature type="region of interest" description="Disordered" evidence="2">
    <location>
        <begin position="556"/>
        <end position="664"/>
    </location>
</feature>
<dbReference type="AlphaFoldDB" id="A0A0F7V1R2"/>